<proteinExistence type="predicted"/>
<dbReference type="EMBL" id="CP138858">
    <property type="protein sequence ID" value="WPJ94531.1"/>
    <property type="molecule type" value="Genomic_DNA"/>
</dbReference>
<evidence type="ECO:0000313" key="2">
    <source>
        <dbReference type="Proteomes" id="UP001324993"/>
    </source>
</evidence>
<dbReference type="RefSeq" id="WP_319831455.1">
    <property type="nucleotide sequence ID" value="NZ_CP138858.1"/>
</dbReference>
<organism evidence="1 2">
    <name type="scientific">Coraliomargarita algicola</name>
    <dbReference type="NCBI Taxonomy" id="3092156"/>
    <lineage>
        <taxon>Bacteria</taxon>
        <taxon>Pseudomonadati</taxon>
        <taxon>Verrucomicrobiota</taxon>
        <taxon>Opitutia</taxon>
        <taxon>Puniceicoccales</taxon>
        <taxon>Coraliomargaritaceae</taxon>
        <taxon>Coraliomargarita</taxon>
    </lineage>
</organism>
<evidence type="ECO:0008006" key="3">
    <source>
        <dbReference type="Google" id="ProtNLM"/>
    </source>
</evidence>
<evidence type="ECO:0000313" key="1">
    <source>
        <dbReference type="EMBL" id="WPJ94531.1"/>
    </source>
</evidence>
<dbReference type="SUPFAM" id="SSF48452">
    <property type="entry name" value="TPR-like"/>
    <property type="match status" value="1"/>
</dbReference>
<reference evidence="1 2" key="1">
    <citation type="submission" date="2023-11" db="EMBL/GenBank/DDBJ databases">
        <title>Coraliomargarita sp. nov., isolated from marine algae.</title>
        <authorList>
            <person name="Lee J.K."/>
            <person name="Baek J.H."/>
            <person name="Kim J.M."/>
            <person name="Choi D.G."/>
            <person name="Jeon C.O."/>
        </authorList>
    </citation>
    <scope>NUCLEOTIDE SEQUENCE [LARGE SCALE GENOMIC DNA]</scope>
    <source>
        <strain evidence="1 2">J2-16</strain>
    </source>
</reference>
<accession>A0ABZ0RGJ2</accession>
<dbReference type="InterPro" id="IPR011990">
    <property type="entry name" value="TPR-like_helical_dom_sf"/>
</dbReference>
<gene>
    <name evidence="1" type="ORF">SH580_13930</name>
</gene>
<protein>
    <recommendedName>
        <fullName evidence="3">Tetratricopeptide repeat protein</fullName>
    </recommendedName>
</protein>
<sequence length="694" mass="78315">MIKLSFAISLGGLFGMTLLPLAHACGPWLPDSYILRNDDVFYAAPKLGFGVELRHLLSDTVPHEAQLDSEPLGGMSSQEALASSLRVAGVVGAEADVVLAAYANFRKHLNRAKDRDGSAKRYDYSVQSDADSEEFEPIALEMLEVPSALPDEFRCYLQGALAYYRNDLAAALDHWQAVLALPEAERQQRSVMAAYMIGRACPDRALSYFPMVRELVDAGFPDPDGLAAASYGWQARVHMDQGQFQEAIDLYLQQWAAGYWNAEQSLKRVARDVWNYADNQKLQDLIQNDASRAVLTAYLLVQRDDAETAELRARFLEALPDLEAISLPEAGRFALMEYQLNHLSAARLWISHAAPSDALALWVKSKLLLRAGRIAEGRTLMLALTETMQSQGEVWRRLNTSRAWGELGLLMLREERFVEAADCFWNARSWEDCAYVLERLLSIDELISWVDAHPVEMDLELSYQDGASQSLLARRLMREGRFDLALQYFQPAARVHAEAYLQAMRSASDASQEVLARAQHYWEAAYLMREYGMLLFAAELAPDYAWTEGALEWGDMAHAREKRLYSMDYQINEPTGRELDRANRTQILPDKRYHYRYRAVRLAELGASLLPNNHEQAARIYCVAGSWIKYRDPSEADRLFKLLVVRCPDTELGQAATAINWFPHVDVESIQPFADDDESLLESSGVASDPCEDQ</sequence>
<dbReference type="Proteomes" id="UP001324993">
    <property type="component" value="Chromosome"/>
</dbReference>
<keyword evidence="2" id="KW-1185">Reference proteome</keyword>
<name>A0ABZ0RGJ2_9BACT</name>